<dbReference type="Proteomes" id="UP000878956">
    <property type="component" value="Unassembled WGS sequence"/>
</dbReference>
<dbReference type="EMBL" id="LK933138">
    <property type="protein sequence ID" value="CDT38994.1"/>
    <property type="molecule type" value="Genomic_DNA"/>
</dbReference>
<evidence type="ECO:0000313" key="11">
    <source>
        <dbReference type="Proteomes" id="UP000346772"/>
    </source>
</evidence>
<dbReference type="Proteomes" id="UP000879542">
    <property type="component" value="Unassembled WGS sequence"/>
</dbReference>
<dbReference type="Proteomes" id="UP000372533">
    <property type="component" value="Unassembled WGS sequence"/>
</dbReference>
<proteinExistence type="predicted"/>
<dbReference type="EMBL" id="CAADAT010000015">
    <property type="protein sequence ID" value="VFD55030.1"/>
    <property type="molecule type" value="Genomic_DNA"/>
</dbReference>
<dbReference type="EMBL" id="FUPS01000011">
    <property type="protein sequence ID" value="SJS83934.1"/>
    <property type="molecule type" value="Genomic_DNA"/>
</dbReference>
<reference evidence="4" key="2">
    <citation type="journal article" date="2018" name="Genome Biol.">
        <title>SKESA: strategic k-mer extension for scrupulous assemblies.</title>
        <authorList>
            <person name="Souvorov A."/>
            <person name="Agarwala R."/>
            <person name="Lipman D.J."/>
        </authorList>
    </citation>
    <scope>NUCLEOTIDE SEQUENCE</scope>
    <source>
        <strain evidence="5">Clostridioides</strain>
        <strain evidence="4">HN1000</strain>
    </source>
</reference>
<evidence type="ECO:0000313" key="1">
    <source>
        <dbReference type="EMBL" id="CDS89772.1"/>
    </source>
</evidence>
<dbReference type="Proteomes" id="UP000346772">
    <property type="component" value="Unassembled WGS sequence"/>
</dbReference>
<dbReference type="KEGG" id="pdf:CD630DERM_34620"/>
<name>A0A031WH75_CLODI</name>
<evidence type="ECO:0000313" key="7">
    <source>
        <dbReference type="EMBL" id="VFD35984.1"/>
    </source>
</evidence>
<evidence type="ECO:0000313" key="4">
    <source>
        <dbReference type="EMBL" id="HBH1541361.1"/>
    </source>
</evidence>
<dbReference type="EMBL" id="DAEPXK010000006">
    <property type="protein sequence ID" value="HBH1541361.1"/>
    <property type="molecule type" value="Genomic_DNA"/>
</dbReference>
<dbReference type="EMBL" id="CAADAN010000020">
    <property type="protein sequence ID" value="VFD35984.1"/>
    <property type="molecule type" value="Genomic_DNA"/>
</dbReference>
<evidence type="ECO:0000313" key="9">
    <source>
        <dbReference type="EMBL" id="VHY16343.1"/>
    </source>
</evidence>
<dbReference type="Proteomes" id="UP000411588">
    <property type="component" value="Unassembled WGS sequence"/>
</dbReference>
<dbReference type="OMA" id="GYREMAQ"/>
<evidence type="ECO:0000313" key="6">
    <source>
        <dbReference type="EMBL" id="SJS83934.1"/>
    </source>
</evidence>
<evidence type="ECO:0000313" key="8">
    <source>
        <dbReference type="EMBL" id="VFD55030.1"/>
    </source>
</evidence>
<evidence type="ECO:0000313" key="13">
    <source>
        <dbReference type="Proteomes" id="UP000411588"/>
    </source>
</evidence>
<dbReference type="EMBL" id="CAAJVP010000016">
    <property type="protein sequence ID" value="VHY16343.1"/>
    <property type="molecule type" value="Genomic_DNA"/>
</dbReference>
<dbReference type="Proteomes" id="UP000189137">
    <property type="component" value="Unassembled WGS sequence"/>
</dbReference>
<reference evidence="11 13" key="3">
    <citation type="submission" date="2019-02" db="EMBL/GenBank/DDBJ databases">
        <authorList>
            <consortium name="Pathogen Informatics"/>
        </authorList>
    </citation>
    <scope>NUCLEOTIDE SEQUENCE [LARGE SCALE GENOMIC DNA]</scope>
    <source>
        <strain evidence="8 11">078GUE027</strain>
        <strain evidence="13">clo34</strain>
        <strain evidence="7">Clo34</strain>
        <strain evidence="9">Tl291</strain>
        <strain evidence="12">tl291</strain>
        <strain evidence="6 10">VRECD0157</strain>
    </source>
</reference>
<sequence>MYDKSKEKIEVTLPDSLISEVDSIVQMENSNREDFAKAAFQFYITQKKKIHIKESMKTGYREMGQINLSLAELGMTVEEVSSDDKNEGKIAQGEY</sequence>
<evidence type="ECO:0000313" key="12">
    <source>
        <dbReference type="Proteomes" id="UP000372533"/>
    </source>
</evidence>
<dbReference type="Gene3D" id="1.10.1220.10">
    <property type="entry name" value="Met repressor-like"/>
    <property type="match status" value="1"/>
</dbReference>
<dbReference type="EMBL" id="DAEQIJ010000009">
    <property type="protein sequence ID" value="HBH2620394.1"/>
    <property type="molecule type" value="Genomic_DNA"/>
</dbReference>
<dbReference type="GeneID" id="66355923"/>
<gene>
    <name evidence="6" type="primary">ndoAI</name>
    <name evidence="3" type="ORF">BN1095_460041</name>
    <name evidence="1" type="ORF">BN1096_760047</name>
    <name evidence="2" type="ORF">BN1097_760049</name>
    <name evidence="4" type="ORF">KRM00_000820</name>
    <name evidence="5" type="ORF">KRQ00_002160</name>
    <name evidence="9" type="ORF">SAMEA1402366_03003</name>
    <name evidence="7" type="ORF">SAMEA1402399_03775</name>
    <name evidence="8" type="ORF">SAMEA1710456_02529</name>
    <name evidence="6" type="ORF">SAMEA3375112_02993</name>
</gene>
<dbReference type="EMBL" id="LK932531">
    <property type="protein sequence ID" value="CDS89772.1"/>
    <property type="molecule type" value="Genomic_DNA"/>
</dbReference>
<dbReference type="EMBL" id="LK932416">
    <property type="protein sequence ID" value="CDS89975.1"/>
    <property type="molecule type" value="Genomic_DNA"/>
</dbReference>
<dbReference type="InterPro" id="IPR013321">
    <property type="entry name" value="Arc_rbn_hlx_hlx"/>
</dbReference>
<evidence type="ECO:0000313" key="10">
    <source>
        <dbReference type="Proteomes" id="UP000189137"/>
    </source>
</evidence>
<reference evidence="1" key="1">
    <citation type="submission" date="2014-07" db="EMBL/GenBank/DDBJ databases">
        <authorList>
            <person name="Monot Marc"/>
        </authorList>
    </citation>
    <scope>NUCLEOTIDE SEQUENCE</scope>
    <source>
        <strain evidence="3">7032989</strain>
        <strain evidence="2">7032994</strain>
    </source>
</reference>
<protein>
    <submittedName>
        <fullName evidence="1 7">Antitoxin endoAI</fullName>
    </submittedName>
    <submittedName>
        <fullName evidence="2">CopG-family transcriptional regulator</fullName>
    </submittedName>
    <submittedName>
        <fullName evidence="6">EndoA inhibitor</fullName>
    </submittedName>
    <submittedName>
        <fullName evidence="4">Ribbon-helix-helix protein, CopG family</fullName>
    </submittedName>
</protein>
<evidence type="ECO:0000313" key="2">
    <source>
        <dbReference type="EMBL" id="CDS89975.1"/>
    </source>
</evidence>
<dbReference type="AlphaFoldDB" id="A0A031WH75"/>
<dbReference type="GO" id="GO:0006355">
    <property type="term" value="P:regulation of DNA-templated transcription"/>
    <property type="evidence" value="ECO:0007669"/>
    <property type="project" value="InterPro"/>
</dbReference>
<organism evidence="1">
    <name type="scientific">Clostridioides difficile</name>
    <name type="common">Peptoclostridium difficile</name>
    <dbReference type="NCBI Taxonomy" id="1496"/>
    <lineage>
        <taxon>Bacteria</taxon>
        <taxon>Bacillati</taxon>
        <taxon>Bacillota</taxon>
        <taxon>Clostridia</taxon>
        <taxon>Peptostreptococcales</taxon>
        <taxon>Peptostreptococcaceae</taxon>
        <taxon>Clostridioides</taxon>
    </lineage>
</organism>
<dbReference type="PATRIC" id="fig|1496.1371.peg.1120"/>
<dbReference type="RefSeq" id="WP_003421359.1">
    <property type="nucleotide sequence ID" value="NZ_AP025558.1"/>
</dbReference>
<reference evidence="4" key="4">
    <citation type="submission" date="2021-06" db="EMBL/GenBank/DDBJ databases">
        <authorList>
            <consortium name="NCBI Pathogen Detection Project"/>
        </authorList>
    </citation>
    <scope>NUCLEOTIDE SEQUENCE</scope>
    <source>
        <strain evidence="5">Clostridioides</strain>
        <strain evidence="4">HN1000</strain>
    </source>
</reference>
<evidence type="ECO:0000313" key="5">
    <source>
        <dbReference type="EMBL" id="HBH2620394.1"/>
    </source>
</evidence>
<evidence type="ECO:0000313" key="3">
    <source>
        <dbReference type="EMBL" id="CDT38994.1"/>
    </source>
</evidence>
<accession>A0A031WH75</accession>